<gene>
    <name evidence="9" type="ORF">SAMN04487788_1751</name>
</gene>
<dbReference type="AlphaFoldDB" id="A0A1H0P4P7"/>
<protein>
    <submittedName>
        <fullName evidence="9">Predicted PurR-regulated permease PerM</fullName>
    </submittedName>
</protein>
<feature type="transmembrane region" description="Helical" evidence="8">
    <location>
        <begin position="69"/>
        <end position="94"/>
    </location>
</feature>
<keyword evidence="6 8" id="KW-1133">Transmembrane helix</keyword>
<keyword evidence="7 8" id="KW-0472">Membrane</keyword>
<evidence type="ECO:0000313" key="10">
    <source>
        <dbReference type="Proteomes" id="UP000186456"/>
    </source>
</evidence>
<evidence type="ECO:0000256" key="1">
    <source>
        <dbReference type="ARBA" id="ARBA00004651"/>
    </source>
</evidence>
<feature type="transmembrane region" description="Helical" evidence="8">
    <location>
        <begin position="12"/>
        <end position="33"/>
    </location>
</feature>
<dbReference type="Pfam" id="PF01594">
    <property type="entry name" value="AI-2E_transport"/>
    <property type="match status" value="1"/>
</dbReference>
<sequence>MRESFGMKIHNPFRVALLATLGVGVGLLLIGSVQNLSTILLYVGTALFLSLGLDPVVSFLERRGLPRWAAVLVTILAVLGVFAGIIFMVVPIIVSQIAQLVSQIEQLLQPGRWNEIVTDVQAWVSQTLPWLKIDEVWAGIQHWFSTLDVGSISTMIGNSLLTIGGAVAAGLGGAFIVLILTIYFTASTPSLKSAVYQLVPASKRARFIELAEKITDSVGYYVMGQVSLGVINGVLSAIFLSIINAPFPAVLAVIAFFFSLIPLVGTLTGSTIIVLTCLIPGLGTPTWAILAAAIYYLVYMQIEAYVISPRIMNRAVSVPGSVVVISALAGGALLNLLGALIAIPVAASILIIYREVIIPRQNER</sequence>
<keyword evidence="4" id="KW-1003">Cell membrane</keyword>
<evidence type="ECO:0000256" key="5">
    <source>
        <dbReference type="ARBA" id="ARBA00022692"/>
    </source>
</evidence>
<dbReference type="PANTHER" id="PTHR21716">
    <property type="entry name" value="TRANSMEMBRANE PROTEIN"/>
    <property type="match status" value="1"/>
</dbReference>
<keyword evidence="3" id="KW-0813">Transport</keyword>
<dbReference type="PANTHER" id="PTHR21716:SF53">
    <property type="entry name" value="PERMEASE PERM-RELATED"/>
    <property type="match status" value="1"/>
</dbReference>
<reference evidence="9 10" key="1">
    <citation type="submission" date="2016-10" db="EMBL/GenBank/DDBJ databases">
        <authorList>
            <person name="de Groot N.N."/>
        </authorList>
    </citation>
    <scope>NUCLEOTIDE SEQUENCE [LARGE SCALE GENOMIC DNA]</scope>
    <source>
        <strain evidence="9 10">StLB037</strain>
    </source>
</reference>
<dbReference type="GO" id="GO:0005886">
    <property type="term" value="C:plasma membrane"/>
    <property type="evidence" value="ECO:0007669"/>
    <property type="project" value="UniProtKB-SubCell"/>
</dbReference>
<feature type="transmembrane region" description="Helical" evidence="8">
    <location>
        <begin position="160"/>
        <end position="184"/>
    </location>
</feature>
<dbReference type="InterPro" id="IPR002549">
    <property type="entry name" value="AI-2E-like"/>
</dbReference>
<dbReference type="Proteomes" id="UP000186456">
    <property type="component" value="Unassembled WGS sequence"/>
</dbReference>
<evidence type="ECO:0000256" key="7">
    <source>
        <dbReference type="ARBA" id="ARBA00023136"/>
    </source>
</evidence>
<dbReference type="EMBL" id="FNJN01000003">
    <property type="protein sequence ID" value="SDO99921.1"/>
    <property type="molecule type" value="Genomic_DNA"/>
</dbReference>
<evidence type="ECO:0000313" key="9">
    <source>
        <dbReference type="EMBL" id="SDO99921.1"/>
    </source>
</evidence>
<evidence type="ECO:0000256" key="3">
    <source>
        <dbReference type="ARBA" id="ARBA00022448"/>
    </source>
</evidence>
<evidence type="ECO:0000256" key="4">
    <source>
        <dbReference type="ARBA" id="ARBA00022475"/>
    </source>
</evidence>
<evidence type="ECO:0000256" key="8">
    <source>
        <dbReference type="SAM" id="Phobius"/>
    </source>
</evidence>
<accession>A0A1H0P4P7</accession>
<evidence type="ECO:0000256" key="2">
    <source>
        <dbReference type="ARBA" id="ARBA00009773"/>
    </source>
</evidence>
<feature type="transmembrane region" description="Helical" evidence="8">
    <location>
        <begin position="39"/>
        <end position="57"/>
    </location>
</feature>
<name>A0A1H0P4P7_MICTS</name>
<evidence type="ECO:0000256" key="6">
    <source>
        <dbReference type="ARBA" id="ARBA00022989"/>
    </source>
</evidence>
<keyword evidence="5 8" id="KW-0812">Transmembrane</keyword>
<comment type="similarity">
    <text evidence="2">Belongs to the autoinducer-2 exporter (AI-2E) (TC 2.A.86) family.</text>
</comment>
<feature type="transmembrane region" description="Helical" evidence="8">
    <location>
        <begin position="327"/>
        <end position="353"/>
    </location>
</feature>
<comment type="subcellular location">
    <subcellularLocation>
        <location evidence="1">Cell membrane</location>
        <topology evidence="1">Multi-pass membrane protein</topology>
    </subcellularLocation>
</comment>
<organism evidence="9 10">
    <name type="scientific">Microbacterium testaceum (strain StLB037)</name>
    <dbReference type="NCBI Taxonomy" id="979556"/>
    <lineage>
        <taxon>Bacteria</taxon>
        <taxon>Bacillati</taxon>
        <taxon>Actinomycetota</taxon>
        <taxon>Actinomycetes</taxon>
        <taxon>Micrococcales</taxon>
        <taxon>Microbacteriaceae</taxon>
        <taxon>Microbacterium</taxon>
    </lineage>
</organism>
<feature type="transmembrane region" description="Helical" evidence="8">
    <location>
        <begin position="249"/>
        <end position="275"/>
    </location>
</feature>
<feature type="transmembrane region" description="Helical" evidence="8">
    <location>
        <begin position="218"/>
        <end position="243"/>
    </location>
</feature>
<proteinExistence type="inferred from homology"/>